<keyword evidence="6 8" id="KW-1133">Transmembrane helix</keyword>
<gene>
    <name evidence="11" type="ORF">C1SCF055_LOCUS1172</name>
</gene>
<evidence type="ECO:0000256" key="8">
    <source>
        <dbReference type="SAM" id="Phobius"/>
    </source>
</evidence>
<dbReference type="EMBL" id="CAMXCT030000022">
    <property type="protein sequence ID" value="CAL4759914.1"/>
    <property type="molecule type" value="Genomic_DNA"/>
</dbReference>
<dbReference type="SUPFAM" id="SSF90123">
    <property type="entry name" value="ABC transporter transmembrane region"/>
    <property type="match status" value="1"/>
</dbReference>
<feature type="transmembrane region" description="Helical" evidence="8">
    <location>
        <begin position="59"/>
        <end position="78"/>
    </location>
</feature>
<dbReference type="Pfam" id="PF00664">
    <property type="entry name" value="ABC_membrane"/>
    <property type="match status" value="1"/>
</dbReference>
<dbReference type="OrthoDB" id="6500128at2759"/>
<dbReference type="Gene3D" id="3.40.50.300">
    <property type="entry name" value="P-loop containing nucleotide triphosphate hydrolases"/>
    <property type="match status" value="1"/>
</dbReference>
<dbReference type="Gene3D" id="1.20.1560.10">
    <property type="entry name" value="ABC transporter type 1, transmembrane domain"/>
    <property type="match status" value="1"/>
</dbReference>
<evidence type="ECO:0000259" key="10">
    <source>
        <dbReference type="PROSITE" id="PS50929"/>
    </source>
</evidence>
<dbReference type="SUPFAM" id="SSF52540">
    <property type="entry name" value="P-loop containing nucleoside triphosphate hydrolases"/>
    <property type="match status" value="1"/>
</dbReference>
<dbReference type="EMBL" id="CAMXCT010000022">
    <property type="protein sequence ID" value="CAI3972602.1"/>
    <property type="molecule type" value="Genomic_DNA"/>
</dbReference>
<evidence type="ECO:0000256" key="7">
    <source>
        <dbReference type="ARBA" id="ARBA00023136"/>
    </source>
</evidence>
<evidence type="ECO:0000256" key="4">
    <source>
        <dbReference type="ARBA" id="ARBA00022741"/>
    </source>
</evidence>
<reference evidence="12" key="2">
    <citation type="submission" date="2024-04" db="EMBL/GenBank/DDBJ databases">
        <authorList>
            <person name="Chen Y."/>
            <person name="Shah S."/>
            <person name="Dougan E. K."/>
            <person name="Thang M."/>
            <person name="Chan C."/>
        </authorList>
    </citation>
    <scope>NUCLEOTIDE SEQUENCE [LARGE SCALE GENOMIC DNA]</scope>
</reference>
<evidence type="ECO:0000259" key="9">
    <source>
        <dbReference type="PROSITE" id="PS50893"/>
    </source>
</evidence>
<name>A0A9P1BFT0_9DINO</name>
<dbReference type="InterPro" id="IPR017871">
    <property type="entry name" value="ABC_transporter-like_CS"/>
</dbReference>
<evidence type="ECO:0000256" key="1">
    <source>
        <dbReference type="ARBA" id="ARBA00004141"/>
    </source>
</evidence>
<dbReference type="InterPro" id="IPR036640">
    <property type="entry name" value="ABC1_TM_sf"/>
</dbReference>
<comment type="subcellular location">
    <subcellularLocation>
        <location evidence="1">Membrane</location>
        <topology evidence="1">Multi-pass membrane protein</topology>
    </subcellularLocation>
</comment>
<evidence type="ECO:0000313" key="11">
    <source>
        <dbReference type="EMBL" id="CAI3972602.1"/>
    </source>
</evidence>
<evidence type="ECO:0000256" key="6">
    <source>
        <dbReference type="ARBA" id="ARBA00022989"/>
    </source>
</evidence>
<dbReference type="Pfam" id="PF00005">
    <property type="entry name" value="ABC_tran"/>
    <property type="match status" value="1"/>
</dbReference>
<dbReference type="GO" id="GO:0015421">
    <property type="term" value="F:ABC-type oligopeptide transporter activity"/>
    <property type="evidence" value="ECO:0007669"/>
    <property type="project" value="TreeGrafter"/>
</dbReference>
<organism evidence="11">
    <name type="scientific">Cladocopium goreaui</name>
    <dbReference type="NCBI Taxonomy" id="2562237"/>
    <lineage>
        <taxon>Eukaryota</taxon>
        <taxon>Sar</taxon>
        <taxon>Alveolata</taxon>
        <taxon>Dinophyceae</taxon>
        <taxon>Suessiales</taxon>
        <taxon>Symbiodiniaceae</taxon>
        <taxon>Cladocopium</taxon>
    </lineage>
</organism>
<dbReference type="Pfam" id="PF08507">
    <property type="entry name" value="COPI_assoc"/>
    <property type="match status" value="1"/>
</dbReference>
<feature type="transmembrane region" description="Helical" evidence="8">
    <location>
        <begin position="129"/>
        <end position="152"/>
    </location>
</feature>
<dbReference type="Proteomes" id="UP001152797">
    <property type="component" value="Unassembled WGS sequence"/>
</dbReference>
<keyword evidence="5" id="KW-0067">ATP-binding</keyword>
<dbReference type="GO" id="GO:0005524">
    <property type="term" value="F:ATP binding"/>
    <property type="evidence" value="ECO:0007669"/>
    <property type="project" value="UniProtKB-KW"/>
</dbReference>
<evidence type="ECO:0000256" key="2">
    <source>
        <dbReference type="ARBA" id="ARBA00022448"/>
    </source>
</evidence>
<dbReference type="PROSITE" id="PS50929">
    <property type="entry name" value="ABC_TM1F"/>
    <property type="match status" value="1"/>
</dbReference>
<feature type="transmembrane region" description="Helical" evidence="8">
    <location>
        <begin position="398"/>
        <end position="419"/>
    </location>
</feature>
<dbReference type="PROSITE" id="PS50893">
    <property type="entry name" value="ABC_TRANSPORTER_2"/>
    <property type="match status" value="1"/>
</dbReference>
<dbReference type="InterPro" id="IPR039421">
    <property type="entry name" value="Type_1_exporter"/>
</dbReference>
<proteinExistence type="predicted"/>
<keyword evidence="13" id="KW-1185">Reference proteome</keyword>
<keyword evidence="4" id="KW-0547">Nucleotide-binding</keyword>
<feature type="transmembrane region" description="Helical" evidence="8">
    <location>
        <begin position="32"/>
        <end position="53"/>
    </location>
</feature>
<dbReference type="InterPro" id="IPR003439">
    <property type="entry name" value="ABC_transporter-like_ATP-bd"/>
</dbReference>
<accession>A0A9P1BFT0</accession>
<keyword evidence="3 8" id="KW-0812">Transmembrane</keyword>
<dbReference type="InterPro" id="IPR013714">
    <property type="entry name" value="Golgi_TVP15"/>
</dbReference>
<evidence type="ECO:0000256" key="3">
    <source>
        <dbReference type="ARBA" id="ARBA00022692"/>
    </source>
</evidence>
<dbReference type="SMART" id="SM00382">
    <property type="entry name" value="AAA"/>
    <property type="match status" value="1"/>
</dbReference>
<feature type="domain" description="ABC transmembrane type-1" evidence="10">
    <location>
        <begin position="400"/>
        <end position="694"/>
    </location>
</feature>
<dbReference type="PROSITE" id="PS00211">
    <property type="entry name" value="ABC_TRANSPORTER_1"/>
    <property type="match status" value="1"/>
</dbReference>
<dbReference type="PANTHER" id="PTHR43394">
    <property type="entry name" value="ATP-DEPENDENT PERMEASE MDL1, MITOCHONDRIAL"/>
    <property type="match status" value="1"/>
</dbReference>
<comment type="caution">
    <text evidence="11">The sequence shown here is derived from an EMBL/GenBank/DDBJ whole genome shotgun (WGS) entry which is preliminary data.</text>
</comment>
<dbReference type="GO" id="GO:0016020">
    <property type="term" value="C:membrane"/>
    <property type="evidence" value="ECO:0007669"/>
    <property type="project" value="UniProtKB-SubCell"/>
</dbReference>
<keyword evidence="2" id="KW-0813">Transport</keyword>
<evidence type="ECO:0000313" key="12">
    <source>
        <dbReference type="EMBL" id="CAL1125977.1"/>
    </source>
</evidence>
<dbReference type="InterPro" id="IPR011527">
    <property type="entry name" value="ABC1_TM_dom"/>
</dbReference>
<dbReference type="EMBL" id="CAMXCT020000022">
    <property type="protein sequence ID" value="CAL1125977.1"/>
    <property type="molecule type" value="Genomic_DNA"/>
</dbReference>
<dbReference type="GO" id="GO:0016887">
    <property type="term" value="F:ATP hydrolysis activity"/>
    <property type="evidence" value="ECO:0007669"/>
    <property type="project" value="InterPro"/>
</dbReference>
<feature type="domain" description="ABC transporter" evidence="9">
    <location>
        <begin position="733"/>
        <end position="980"/>
    </location>
</feature>
<dbReference type="AlphaFoldDB" id="A0A9P1BFT0"/>
<feature type="transmembrane region" description="Helical" evidence="8">
    <location>
        <begin position="172"/>
        <end position="192"/>
    </location>
</feature>
<dbReference type="InterPro" id="IPR003593">
    <property type="entry name" value="AAA+_ATPase"/>
</dbReference>
<evidence type="ECO:0000313" key="13">
    <source>
        <dbReference type="Proteomes" id="UP001152797"/>
    </source>
</evidence>
<sequence length="988" mass="109833">MDETHKKSLKEISDHFAKLQEYIEEAPHRIKVGCFAGGAAIVLNGLLSVIDIFDVLDEPIYYVVNAYMVFFGAVTMVTESDPSFITQLHDSLLPVQKWMHEWAKGLTMLWGRGLFYVFQGTLCTLCSSLLSFGLIIGVYMTVMGVLCLLIHYKRSRALTPQLPTWPPPPALLLRKGLAASVMGALLLLLWIARSPGKNLMEDPEMLAWVTQEQQKRRTKLLDLIKQIPLEHLVKAVPALKPLTDGMPKELQLTDVEVKDQVKQTDEPVKFKITASSVSEAAEELAKAQPGASGSDAALGFGCAAALSSCELRYGAWKAQQVTGELQQVECDNLQQRVAEAEEFLEILRARLPFASCSRLRELFAEPLWRAERLIQRRRMEQWRCVAGLLWRFKSTLPFVALSSLLSMVLGAFSAMRYHYQAAVINLAKDAVVSSKTSMPTRPGSIEETVGAMVVSEMIVQLAEFARGRLTLRGKTKVVQELKVALFGALLRQDLEYLEQCDLWQLRSLIGSCGTTISQVVDFPATLVEASVRLLTAVLTLGRINGRLAGVLALMLPSRFVLQRLLQHLEERLELRSSLPDFKGQINSCWSSLVRPASLRTMRAFAREPLELGTFTRFLAVHEELQQRKMLIFRLMQPFQNLLEHALEIVTLWYGGRLALRGQMDFGELSSAVLVAQNAFDGARFAQAAAANVSKQALGPMAQMAQLLSRRPKIGLDRPPLGSMPKAGEVKWSLEFRKVNFSYQQRGVEILKDLSFQVHQGEFLGILGTTGSGKSTILSLILRLYEPSSGQILLDGKDIKEYNPLWLRHHIGFVSQDLVLCNRTIRENLLYGCGSFDGTALEPSDACARRALRVAQCEDTFFNAEAFPNLWHTDVGNSGSDLSGGEKQRLAVARAVVKQPRLLILDEATSALDEISQARLQDEIEKLRQQQGLTVICVAHRLSNLARADRLLVLQEGQLVEEGSPAELAAQDGVFAEYARAHQAVLDGS</sequence>
<reference evidence="11" key="1">
    <citation type="submission" date="2022-10" db="EMBL/GenBank/DDBJ databases">
        <authorList>
            <person name="Chen Y."/>
            <person name="Dougan E. K."/>
            <person name="Chan C."/>
            <person name="Rhodes N."/>
            <person name="Thang M."/>
        </authorList>
    </citation>
    <scope>NUCLEOTIDE SEQUENCE</scope>
</reference>
<protein>
    <submittedName>
        <fullName evidence="11">Uncharacterized protein</fullName>
    </submittedName>
</protein>
<dbReference type="PANTHER" id="PTHR43394:SF1">
    <property type="entry name" value="ATP-BINDING CASSETTE SUB-FAMILY B MEMBER 10, MITOCHONDRIAL"/>
    <property type="match status" value="1"/>
</dbReference>
<dbReference type="FunFam" id="3.40.50.300:FF:000604">
    <property type="entry name" value="ABC transporter B family member 28"/>
    <property type="match status" value="1"/>
</dbReference>
<dbReference type="InterPro" id="IPR027417">
    <property type="entry name" value="P-loop_NTPase"/>
</dbReference>
<keyword evidence="7 8" id="KW-0472">Membrane</keyword>
<dbReference type="GO" id="GO:0005737">
    <property type="term" value="C:cytoplasm"/>
    <property type="evidence" value="ECO:0007669"/>
    <property type="project" value="UniProtKB-ARBA"/>
</dbReference>
<evidence type="ECO:0000256" key="5">
    <source>
        <dbReference type="ARBA" id="ARBA00022840"/>
    </source>
</evidence>